<evidence type="ECO:0000313" key="4">
    <source>
        <dbReference type="Proteomes" id="UP001152523"/>
    </source>
</evidence>
<keyword evidence="4" id="KW-1185">Reference proteome</keyword>
<comment type="caution">
    <text evidence="3">The sequence shown here is derived from an EMBL/GenBank/DDBJ whole genome shotgun (WGS) entry which is preliminary data.</text>
</comment>
<dbReference type="InterPro" id="IPR001005">
    <property type="entry name" value="SANT/Myb"/>
</dbReference>
<protein>
    <recommendedName>
        <fullName evidence="2">Myb-like domain-containing protein</fullName>
    </recommendedName>
</protein>
<evidence type="ECO:0000313" key="3">
    <source>
        <dbReference type="EMBL" id="CAH9102493.1"/>
    </source>
</evidence>
<reference evidence="3" key="1">
    <citation type="submission" date="2022-07" db="EMBL/GenBank/DDBJ databases">
        <authorList>
            <person name="Macas J."/>
            <person name="Novak P."/>
            <person name="Neumann P."/>
        </authorList>
    </citation>
    <scope>NUCLEOTIDE SEQUENCE</scope>
</reference>
<feature type="domain" description="Myb-like" evidence="2">
    <location>
        <begin position="245"/>
        <end position="298"/>
    </location>
</feature>
<evidence type="ECO:0000259" key="2">
    <source>
        <dbReference type="SMART" id="SM00717"/>
    </source>
</evidence>
<feature type="compositionally biased region" description="Basic and acidic residues" evidence="1">
    <location>
        <begin position="328"/>
        <end position="341"/>
    </location>
</feature>
<gene>
    <name evidence="3" type="ORF">CEPIT_LOCUS16033</name>
</gene>
<proteinExistence type="predicted"/>
<feature type="compositionally biased region" description="Basic and acidic residues" evidence="1">
    <location>
        <begin position="348"/>
        <end position="358"/>
    </location>
</feature>
<dbReference type="CDD" id="cd00167">
    <property type="entry name" value="SANT"/>
    <property type="match status" value="1"/>
</dbReference>
<sequence>MVEKRSFDQELNLLSSKQPRIVSRDEQIASLGFSHDQIAINYHSLGEGEEDISFQKKITSDNKFDGGCTDDFQSSERDIEPGIHPGSFTSSTCEDIKSECPYHILLSPEHYNLNVSRSKLIYSTLIRSPPQKLVPLGPDHQAELPDLLGQEQNDTSQASNSHSNAHFSDENRLCGTCIIPMPKQDSSGYNEVSSPGIISSSCLCEDAGSIRCIRQHNCEAREKLKRMLGEEIFEKLGFYDMGEVVALRWSEEEQELFHDVVFSNPASLGKNFWDNLGVEFPSRTRNQIVSYYFNVFMLRRRAEQNRFDPLNIDSDNDEWHANVDSSGDEAKMSDDDKDSHAESPIYLDDDHRPDDDRSACNQDISNLANMPVNHEQTVKYLPGSKCTLRDTDTVILNGDENCNAVVMPQEAYVKGDVIKDWQHSLVGMGSSESGGHDCVLEHEHCIGGKEWDIGFFSCSPKCNVDFLPNCSMREEFFGGIIPSRDDCHGP</sequence>
<dbReference type="EMBL" id="CAMAPF010000116">
    <property type="protein sequence ID" value="CAH9102493.1"/>
    <property type="molecule type" value="Genomic_DNA"/>
</dbReference>
<dbReference type="PANTHER" id="PTHR46872">
    <property type="entry name" value="DNA BINDING PROTEIN"/>
    <property type="match status" value="1"/>
</dbReference>
<accession>A0AAV0DND5</accession>
<dbReference type="AlphaFoldDB" id="A0AAV0DND5"/>
<name>A0AAV0DND5_9ASTE</name>
<dbReference type="SMART" id="SM00717">
    <property type="entry name" value="SANT"/>
    <property type="match status" value="1"/>
</dbReference>
<organism evidence="3 4">
    <name type="scientific">Cuscuta epithymum</name>
    <dbReference type="NCBI Taxonomy" id="186058"/>
    <lineage>
        <taxon>Eukaryota</taxon>
        <taxon>Viridiplantae</taxon>
        <taxon>Streptophyta</taxon>
        <taxon>Embryophyta</taxon>
        <taxon>Tracheophyta</taxon>
        <taxon>Spermatophyta</taxon>
        <taxon>Magnoliopsida</taxon>
        <taxon>eudicotyledons</taxon>
        <taxon>Gunneridae</taxon>
        <taxon>Pentapetalae</taxon>
        <taxon>asterids</taxon>
        <taxon>lamiids</taxon>
        <taxon>Solanales</taxon>
        <taxon>Convolvulaceae</taxon>
        <taxon>Cuscuteae</taxon>
        <taxon>Cuscuta</taxon>
        <taxon>Cuscuta subgen. Cuscuta</taxon>
    </lineage>
</organism>
<dbReference type="PANTHER" id="PTHR46872:SF10">
    <property type="entry name" value="MYB-LIKE DOMAIN-CONTAINING PROTEIN"/>
    <property type="match status" value="1"/>
</dbReference>
<feature type="region of interest" description="Disordered" evidence="1">
    <location>
        <begin position="309"/>
        <end position="362"/>
    </location>
</feature>
<evidence type="ECO:0000256" key="1">
    <source>
        <dbReference type="SAM" id="MobiDB-lite"/>
    </source>
</evidence>
<dbReference type="Gene3D" id="1.10.10.60">
    <property type="entry name" value="Homeodomain-like"/>
    <property type="match status" value="1"/>
</dbReference>
<dbReference type="Pfam" id="PF00249">
    <property type="entry name" value="Myb_DNA-binding"/>
    <property type="match status" value="1"/>
</dbReference>
<dbReference type="Proteomes" id="UP001152523">
    <property type="component" value="Unassembled WGS sequence"/>
</dbReference>